<name>A0ABN2SZL6_9ACTN</name>
<evidence type="ECO:0008006" key="4">
    <source>
        <dbReference type="Google" id="ProtNLM"/>
    </source>
</evidence>
<feature type="region of interest" description="Disordered" evidence="1">
    <location>
        <begin position="62"/>
        <end position="99"/>
    </location>
</feature>
<reference evidence="2 3" key="1">
    <citation type="journal article" date="2019" name="Int. J. Syst. Evol. Microbiol.">
        <title>The Global Catalogue of Microorganisms (GCM) 10K type strain sequencing project: providing services to taxonomists for standard genome sequencing and annotation.</title>
        <authorList>
            <consortium name="The Broad Institute Genomics Platform"/>
            <consortium name="The Broad Institute Genome Sequencing Center for Infectious Disease"/>
            <person name="Wu L."/>
            <person name="Ma J."/>
        </authorList>
    </citation>
    <scope>NUCLEOTIDE SEQUENCE [LARGE SCALE GENOMIC DNA]</scope>
    <source>
        <strain evidence="2 3">JCM 15313</strain>
    </source>
</reference>
<evidence type="ECO:0000313" key="3">
    <source>
        <dbReference type="Proteomes" id="UP001501585"/>
    </source>
</evidence>
<gene>
    <name evidence="2" type="ORF">GCM10009799_20580</name>
</gene>
<dbReference type="Proteomes" id="UP001501585">
    <property type="component" value="Unassembled WGS sequence"/>
</dbReference>
<sequence>MAYATVTELEDYLGHTVEGAGRMLDRASRLVDRELISAVYDPAAPDVVEALRSATLEQCADWDEAGTDGTEAGDPDRWSSVSAGSVSLSRGSRETAGSASTTVRLCHQARLILQQAGLTSHAPQVGRW</sequence>
<feature type="compositionally biased region" description="Low complexity" evidence="1">
    <location>
        <begin position="79"/>
        <end position="90"/>
    </location>
</feature>
<accession>A0ABN2SZL6</accession>
<dbReference type="EMBL" id="BAAAPC010000007">
    <property type="protein sequence ID" value="GAA1994359.1"/>
    <property type="molecule type" value="Genomic_DNA"/>
</dbReference>
<evidence type="ECO:0000256" key="1">
    <source>
        <dbReference type="SAM" id="MobiDB-lite"/>
    </source>
</evidence>
<organism evidence="2 3">
    <name type="scientific">Nocardiopsis rhodophaea</name>
    <dbReference type="NCBI Taxonomy" id="280238"/>
    <lineage>
        <taxon>Bacteria</taxon>
        <taxon>Bacillati</taxon>
        <taxon>Actinomycetota</taxon>
        <taxon>Actinomycetes</taxon>
        <taxon>Streptosporangiales</taxon>
        <taxon>Nocardiopsidaceae</taxon>
        <taxon>Nocardiopsis</taxon>
    </lineage>
</organism>
<keyword evidence="3" id="KW-1185">Reference proteome</keyword>
<evidence type="ECO:0000313" key="2">
    <source>
        <dbReference type="EMBL" id="GAA1994359.1"/>
    </source>
</evidence>
<protein>
    <recommendedName>
        <fullName evidence="4">Head-to-tail adaptor</fullName>
    </recommendedName>
</protein>
<proteinExistence type="predicted"/>
<comment type="caution">
    <text evidence="2">The sequence shown here is derived from an EMBL/GenBank/DDBJ whole genome shotgun (WGS) entry which is preliminary data.</text>
</comment>
<dbReference type="RefSeq" id="WP_344161699.1">
    <property type="nucleotide sequence ID" value="NZ_BAAAPC010000007.1"/>
</dbReference>